<dbReference type="EMBL" id="UOEK01000054">
    <property type="protein sequence ID" value="VAV94049.1"/>
    <property type="molecule type" value="Genomic_DNA"/>
</dbReference>
<dbReference type="InterPro" id="IPR029058">
    <property type="entry name" value="AB_hydrolase_fold"/>
</dbReference>
<dbReference type="SUPFAM" id="SSF53474">
    <property type="entry name" value="alpha/beta-Hydrolases"/>
    <property type="match status" value="1"/>
</dbReference>
<reference evidence="1" key="1">
    <citation type="submission" date="2018-06" db="EMBL/GenBank/DDBJ databases">
        <authorList>
            <person name="Zhirakovskaya E."/>
        </authorList>
    </citation>
    <scope>NUCLEOTIDE SEQUENCE</scope>
</reference>
<evidence type="ECO:0000313" key="1">
    <source>
        <dbReference type="EMBL" id="VAV94049.1"/>
    </source>
</evidence>
<dbReference type="Gene3D" id="3.40.50.1820">
    <property type="entry name" value="alpha/beta hydrolase"/>
    <property type="match status" value="1"/>
</dbReference>
<gene>
    <name evidence="1" type="ORF">MNBD_ACTINO02-332</name>
</gene>
<evidence type="ECO:0008006" key="2">
    <source>
        <dbReference type="Google" id="ProtNLM"/>
    </source>
</evidence>
<protein>
    <recommendedName>
        <fullName evidence="2">Dienelactone hydrolase domain-containing protein</fullName>
    </recommendedName>
</protein>
<accession>A0A3B0RQ99</accession>
<dbReference type="PROSITE" id="PS51257">
    <property type="entry name" value="PROKAR_LIPOPROTEIN"/>
    <property type="match status" value="1"/>
</dbReference>
<name>A0A3B0RQ99_9ZZZZ</name>
<organism evidence="1">
    <name type="scientific">hydrothermal vent metagenome</name>
    <dbReference type="NCBI Taxonomy" id="652676"/>
    <lineage>
        <taxon>unclassified sequences</taxon>
        <taxon>metagenomes</taxon>
        <taxon>ecological metagenomes</taxon>
    </lineage>
</organism>
<dbReference type="AlphaFoldDB" id="A0A3B0RQ99"/>
<proteinExistence type="predicted"/>
<sequence>MKRTVLLSLFVLGLAACGGATATTSTTVAASVADAPASSAETPNDLAPGSIDIRTATMTDGTVITFGLILPDKFDPSLEYPVLLALPPGGQTVALMTSVARETYLVEALARGWVVITPAAPDGVLFFQGSETYIPELLAKMSWIKPVGGRYHIAGVSNGGRSTFKIAALYPELFASALTFPGYPDEPTSTQALADLAKIPVAMFVGGDDPGWIGPMSETRDTLESLGGSVTLDIRSGEGHIMRSLSDGVDIFNFFDSVMP</sequence>